<evidence type="ECO:0000313" key="7">
    <source>
        <dbReference type="Proteomes" id="UP000182054"/>
    </source>
</evidence>
<dbReference type="GO" id="GO:0035447">
    <property type="term" value="F:mycothiol synthase activity"/>
    <property type="evidence" value="ECO:0007669"/>
    <property type="project" value="UniProtKB-UniRule"/>
</dbReference>
<feature type="binding site" evidence="4">
    <location>
        <position position="230"/>
    </location>
    <ligand>
        <name>1D-myo-inositol 2-(L-cysteinylamino)-2-deoxy-alpha-D-glucopyranoside</name>
        <dbReference type="ChEBI" id="CHEBI:58887"/>
    </ligand>
</feature>
<comment type="similarity">
    <text evidence="4">Belongs to the acetyltransferase family. MshD subfamily.</text>
</comment>
<feature type="binding site" evidence="4">
    <location>
        <position position="217"/>
    </location>
    <ligand>
        <name>1D-myo-inositol 2-(L-cysteinylamino)-2-deoxy-alpha-D-glucopyranoside</name>
        <dbReference type="ChEBI" id="CHEBI:58887"/>
    </ligand>
</feature>
<dbReference type="NCBIfam" id="TIGR03448">
    <property type="entry name" value="mycothiol_MshD"/>
    <property type="match status" value="1"/>
</dbReference>
<dbReference type="AlphaFoldDB" id="A0A1I0U0V3"/>
<comment type="function">
    <text evidence="4">Catalyzes the transfer of acetyl from acetyl-CoA to desacetylmycothiol (Cys-GlcN-Ins) to form mycothiol.</text>
</comment>
<sequence length="297" mass="32127">MTVALADRRPTDDERAAIRDAIGRATAVDGTAPLSEQAVRALDGRGDDRHVIAVRDDVPVGYAVVAVATDSAPQIAELVVHPDHRGHGVGTRLVDHVLDGPAARVWAHGDLPAAQRVAERLDLVVARELLQMRRPSTEALPEPTTPEGIVVRTYRPGDDAEILRVNNAAFSWHPEQGGWTQEDIDERKAESWFDPAGLFVATPADDDTRLLGFHWTKVHPPAGSDPALGEVYVVGIDPAEQGRGLGRVLTLAGVRHLVDAGLSAVLLYVEADNAAAVHTYDRLGFTRFHTDTAYARR</sequence>
<dbReference type="InterPro" id="IPR017813">
    <property type="entry name" value="Mycothiol_AcTrfase"/>
</dbReference>
<dbReference type="PROSITE" id="PS51186">
    <property type="entry name" value="GNAT"/>
    <property type="match status" value="2"/>
</dbReference>
<feature type="domain" description="N-acetyltransferase" evidence="5">
    <location>
        <begin position="5"/>
        <end position="147"/>
    </location>
</feature>
<feature type="binding site" evidence="4">
    <location>
        <begin position="241"/>
        <end position="247"/>
    </location>
    <ligand>
        <name>acetyl-CoA</name>
        <dbReference type="ChEBI" id="CHEBI:57288"/>
        <label>2</label>
    </ligand>
</feature>
<evidence type="ECO:0000259" key="5">
    <source>
        <dbReference type="PROSITE" id="PS51186"/>
    </source>
</evidence>
<feature type="binding site" evidence="4">
    <location>
        <position position="175"/>
    </location>
    <ligand>
        <name>1D-myo-inositol 2-(L-cysteinylamino)-2-deoxy-alpha-D-glucopyranoside</name>
        <dbReference type="ChEBI" id="CHEBI:58887"/>
    </ligand>
</feature>
<dbReference type="Gene3D" id="3.40.630.30">
    <property type="match status" value="1"/>
</dbReference>
<name>A0A1I0U0V3_9NOCA</name>
<evidence type="ECO:0000256" key="2">
    <source>
        <dbReference type="ARBA" id="ARBA00022737"/>
    </source>
</evidence>
<comment type="subunit">
    <text evidence="4">Monomer.</text>
</comment>
<feature type="binding site" evidence="4">
    <location>
        <position position="268"/>
    </location>
    <ligand>
        <name>1D-myo-inositol 2-(L-cysteinylamino)-2-deoxy-alpha-D-glucopyranoside</name>
        <dbReference type="ChEBI" id="CHEBI:58887"/>
    </ligand>
</feature>
<dbReference type="PIRSF" id="PIRSF021524">
    <property type="entry name" value="MSH_acetyltransferase"/>
    <property type="match status" value="1"/>
</dbReference>
<accession>A0A1I0U0V3</accession>
<dbReference type="PANTHER" id="PTHR43072">
    <property type="entry name" value="N-ACETYLTRANSFERASE"/>
    <property type="match status" value="1"/>
</dbReference>
<feature type="binding site" evidence="4">
    <location>
        <position position="36"/>
    </location>
    <ligand>
        <name>1D-myo-inositol 2-(L-cysteinylamino)-2-deoxy-alpha-D-glucopyranoside</name>
        <dbReference type="ChEBI" id="CHEBI:58887"/>
    </ligand>
</feature>
<feature type="binding site" evidence="4">
    <location>
        <begin position="273"/>
        <end position="278"/>
    </location>
    <ligand>
        <name>acetyl-CoA</name>
        <dbReference type="ChEBI" id="CHEBI:57288"/>
        <label>2</label>
    </ligand>
</feature>
<dbReference type="Proteomes" id="UP000182054">
    <property type="component" value="Unassembled WGS sequence"/>
</dbReference>
<dbReference type="CDD" id="cd04301">
    <property type="entry name" value="NAT_SF"/>
    <property type="match status" value="2"/>
</dbReference>
<keyword evidence="3 4" id="KW-0012">Acyltransferase</keyword>
<dbReference type="PANTHER" id="PTHR43072:SF23">
    <property type="entry name" value="UPF0039 PROTEIN C11D3.02C"/>
    <property type="match status" value="1"/>
</dbReference>
<protein>
    <recommendedName>
        <fullName evidence="4">Mycothiol acetyltransferase</fullName>
        <shortName evidence="4">MSH acetyltransferase</shortName>
        <ecNumber evidence="4">2.3.1.189</ecNumber>
    </recommendedName>
    <alternativeName>
        <fullName evidence="4">Mycothiol synthase</fullName>
    </alternativeName>
</protein>
<evidence type="ECO:0000256" key="1">
    <source>
        <dbReference type="ARBA" id="ARBA00022679"/>
    </source>
</evidence>
<dbReference type="HAMAP" id="MF_01698">
    <property type="entry name" value="MshD"/>
    <property type="match status" value="1"/>
</dbReference>
<dbReference type="InterPro" id="IPR000182">
    <property type="entry name" value="GNAT_dom"/>
</dbReference>
<evidence type="ECO:0000256" key="4">
    <source>
        <dbReference type="HAMAP-Rule" id="MF_01698"/>
    </source>
</evidence>
<dbReference type="GO" id="GO:0010125">
    <property type="term" value="P:mycothiol biosynthetic process"/>
    <property type="evidence" value="ECO:0007669"/>
    <property type="project" value="UniProtKB-UniRule"/>
</dbReference>
<evidence type="ECO:0000313" key="6">
    <source>
        <dbReference type="EMBL" id="SFA57467.1"/>
    </source>
</evidence>
<proteinExistence type="inferred from homology"/>
<dbReference type="InterPro" id="IPR016181">
    <property type="entry name" value="Acyl_CoA_acyltransferase"/>
</dbReference>
<feature type="binding site" evidence="4">
    <location>
        <begin position="78"/>
        <end position="80"/>
    </location>
    <ligand>
        <name>acetyl-CoA</name>
        <dbReference type="ChEBI" id="CHEBI:57288"/>
        <label>1</label>
    </ligand>
</feature>
<feature type="domain" description="N-acetyltransferase" evidence="5">
    <location>
        <begin position="149"/>
        <end position="297"/>
    </location>
</feature>
<organism evidence="6 7">
    <name type="scientific">Rhodococcoides kroppenstedtii</name>
    <dbReference type="NCBI Taxonomy" id="293050"/>
    <lineage>
        <taxon>Bacteria</taxon>
        <taxon>Bacillati</taxon>
        <taxon>Actinomycetota</taxon>
        <taxon>Actinomycetes</taxon>
        <taxon>Mycobacteriales</taxon>
        <taxon>Nocardiaceae</taxon>
        <taxon>Rhodococcoides</taxon>
    </lineage>
</organism>
<dbReference type="EC" id="2.3.1.189" evidence="4"/>
<keyword evidence="2 4" id="KW-0677">Repeat</keyword>
<comment type="caution">
    <text evidence="4">Lacks conserved residue(s) required for the propagation of feature annotation.</text>
</comment>
<evidence type="ECO:0000256" key="3">
    <source>
        <dbReference type="ARBA" id="ARBA00023315"/>
    </source>
</evidence>
<dbReference type="SUPFAM" id="SSF55729">
    <property type="entry name" value="Acyl-CoA N-acyltransferases (Nat)"/>
    <property type="match status" value="1"/>
</dbReference>
<feature type="binding site" evidence="4">
    <location>
        <begin position="234"/>
        <end position="236"/>
    </location>
    <ligand>
        <name>acetyl-CoA</name>
        <dbReference type="ChEBI" id="CHEBI:57288"/>
        <label>2</label>
    </ligand>
</feature>
<dbReference type="Pfam" id="PF00583">
    <property type="entry name" value="Acetyltransf_1"/>
    <property type="match status" value="2"/>
</dbReference>
<gene>
    <name evidence="4" type="primary">mshD</name>
    <name evidence="6" type="ORF">SAMN05444374_111133</name>
</gene>
<dbReference type="EMBL" id="FOJN01000011">
    <property type="protein sequence ID" value="SFA57467.1"/>
    <property type="molecule type" value="Genomic_DNA"/>
</dbReference>
<keyword evidence="1 4" id="KW-0808">Transferase</keyword>
<comment type="catalytic activity">
    <reaction evidence="4">
        <text>1D-myo-inositol 2-(L-cysteinylamino)-2-deoxy-alpha-D-glucopyranoside + acetyl-CoA = mycothiol + CoA + H(+)</text>
        <dbReference type="Rhea" id="RHEA:26172"/>
        <dbReference type="ChEBI" id="CHEBI:15378"/>
        <dbReference type="ChEBI" id="CHEBI:16768"/>
        <dbReference type="ChEBI" id="CHEBI:57287"/>
        <dbReference type="ChEBI" id="CHEBI:57288"/>
        <dbReference type="ChEBI" id="CHEBI:58887"/>
        <dbReference type="EC" id="2.3.1.189"/>
    </reaction>
</comment>
<reference evidence="6 7" key="1">
    <citation type="submission" date="2016-10" db="EMBL/GenBank/DDBJ databases">
        <authorList>
            <person name="de Groot N.N."/>
        </authorList>
    </citation>
    <scope>NUCLEOTIDE SEQUENCE [LARGE SCALE GENOMIC DNA]</scope>
    <source>
        <strain evidence="6 7">DSM 44908</strain>
    </source>
</reference>